<dbReference type="CDD" id="cd02201">
    <property type="entry name" value="FtsZ_type1"/>
    <property type="match status" value="1"/>
</dbReference>
<dbReference type="GO" id="GO:0043093">
    <property type="term" value="P:FtsZ-dependent cytokinesis"/>
    <property type="evidence" value="ECO:0007669"/>
    <property type="project" value="UniProtKB-UniRule"/>
</dbReference>
<dbReference type="AlphaFoldDB" id="A0A448TUS5"/>
<dbReference type="KEGG" id="adp:NCTC12871_01073"/>
<evidence type="ECO:0000256" key="4">
    <source>
        <dbReference type="HAMAP-Rule" id="MF_00909"/>
    </source>
</evidence>
<keyword evidence="4 6" id="KW-0132">Cell division</keyword>
<sequence>MTIEPVDYEYEDSGSLIKVIGVGGGGCNAVNHMVEQENKLSPQFLNGDDDAETQIVQPTISEDFLYPNFDDEFGKIEYYAVNTDAQALRTSKVPQTIQIGGALTRGLGAGSNPNVGRKAAEEDREALRQVLEGADMVFLAAGMGGGTGTGATPVIAQIAKELGILTVAVVTKPFSYEGRKKMYFAELGIKELSQYVDSLIIIPNEKLIKVLGKNITIPNAFKAVNEVLHNSVTGISDMITSPGIINVDFEDVKTVMSEMGRAMMGTGFAKGKASEDRAEKAVQEAIASPLLEDVDLQGAKGILINVTAGPNLTLGELDTVASVVHGFASEDAIIKVGTALLPELEDEIRVTLVATGIGEREEPNIRIRNASLNEVNHAEAKPAAETTSPSSDENTDEPKDTLDTPTYERKRDFSQFNVAHFTNK</sequence>
<keyword evidence="3 4" id="KW-0342">GTP-binding</keyword>
<dbReference type="InterPro" id="IPR003008">
    <property type="entry name" value="Tubulin_FtsZ_GTPase"/>
</dbReference>
<organism evidence="10 11">
    <name type="scientific">Actinobacillus delphinicola</name>
    <dbReference type="NCBI Taxonomy" id="51161"/>
    <lineage>
        <taxon>Bacteria</taxon>
        <taxon>Pseudomonadati</taxon>
        <taxon>Pseudomonadota</taxon>
        <taxon>Gammaproteobacteria</taxon>
        <taxon>Pasteurellales</taxon>
        <taxon>Pasteurellaceae</taxon>
        <taxon>Actinobacillus</taxon>
    </lineage>
</organism>
<keyword evidence="2 4" id="KW-0547">Nucleotide-binding</keyword>
<dbReference type="Gene3D" id="3.40.50.1440">
    <property type="entry name" value="Tubulin/FtsZ, GTPase domain"/>
    <property type="match status" value="1"/>
</dbReference>
<dbReference type="InterPro" id="IPR000158">
    <property type="entry name" value="Cell_div_FtsZ"/>
</dbReference>
<dbReference type="InterPro" id="IPR045061">
    <property type="entry name" value="FtsZ/CetZ"/>
</dbReference>
<feature type="domain" description="Tubulin/FtsZ GTPase" evidence="8">
    <location>
        <begin position="16"/>
        <end position="243"/>
    </location>
</feature>
<dbReference type="GO" id="GO:0003924">
    <property type="term" value="F:GTPase activity"/>
    <property type="evidence" value="ECO:0007669"/>
    <property type="project" value="UniProtKB-UniRule"/>
</dbReference>
<dbReference type="HAMAP" id="MF_00909">
    <property type="entry name" value="FtsZ"/>
    <property type="match status" value="1"/>
</dbReference>
<dbReference type="GO" id="GO:0005525">
    <property type="term" value="F:GTP binding"/>
    <property type="evidence" value="ECO:0007669"/>
    <property type="project" value="UniProtKB-UniRule"/>
</dbReference>
<evidence type="ECO:0000313" key="11">
    <source>
        <dbReference type="Proteomes" id="UP000279799"/>
    </source>
</evidence>
<dbReference type="RefSeq" id="WP_126599664.1">
    <property type="nucleotide sequence ID" value="NZ_LR134510.1"/>
</dbReference>
<dbReference type="PANTHER" id="PTHR30314">
    <property type="entry name" value="CELL DIVISION PROTEIN FTSZ-RELATED"/>
    <property type="match status" value="1"/>
</dbReference>
<dbReference type="GO" id="GO:0000917">
    <property type="term" value="P:division septum assembly"/>
    <property type="evidence" value="ECO:0007669"/>
    <property type="project" value="UniProtKB-KW"/>
</dbReference>
<feature type="binding site" evidence="4">
    <location>
        <begin position="24"/>
        <end position="28"/>
    </location>
    <ligand>
        <name>GTP</name>
        <dbReference type="ChEBI" id="CHEBI:37565"/>
    </ligand>
</feature>
<dbReference type="PROSITE" id="PS01135">
    <property type="entry name" value="FTSZ_2"/>
    <property type="match status" value="1"/>
</dbReference>
<gene>
    <name evidence="4 10" type="primary">ftsZ</name>
    <name evidence="10" type="ORF">NCTC12871_01073</name>
</gene>
<dbReference type="Proteomes" id="UP000279799">
    <property type="component" value="Chromosome"/>
</dbReference>
<accession>A0A448TUS5</accession>
<dbReference type="Pfam" id="PF12327">
    <property type="entry name" value="FtsZ_C"/>
    <property type="match status" value="1"/>
</dbReference>
<dbReference type="SMART" id="SM00865">
    <property type="entry name" value="Tubulin_C"/>
    <property type="match status" value="1"/>
</dbReference>
<feature type="binding site" evidence="4">
    <location>
        <position position="225"/>
    </location>
    <ligand>
        <name>GTP</name>
        <dbReference type="ChEBI" id="CHEBI:37565"/>
    </ligand>
</feature>
<dbReference type="InterPro" id="IPR008280">
    <property type="entry name" value="Tub_FtsZ_C"/>
</dbReference>
<feature type="binding site" evidence="4">
    <location>
        <position position="177"/>
    </location>
    <ligand>
        <name>GTP</name>
        <dbReference type="ChEBI" id="CHEBI:37565"/>
    </ligand>
</feature>
<evidence type="ECO:0000256" key="6">
    <source>
        <dbReference type="RuleBase" id="RU000631"/>
    </source>
</evidence>
<dbReference type="GO" id="GO:0032153">
    <property type="term" value="C:cell division site"/>
    <property type="evidence" value="ECO:0007669"/>
    <property type="project" value="UniProtKB-UniRule"/>
</dbReference>
<keyword evidence="4 6" id="KW-0717">Septation</keyword>
<evidence type="ECO:0000256" key="5">
    <source>
        <dbReference type="NCBIfam" id="TIGR00065"/>
    </source>
</evidence>
<dbReference type="SMART" id="SM00864">
    <property type="entry name" value="Tubulin"/>
    <property type="match status" value="1"/>
</dbReference>
<comment type="similarity">
    <text evidence="1 4 6">Belongs to the FtsZ family.</text>
</comment>
<keyword evidence="4 6" id="KW-0131">Cell cycle</keyword>
<dbReference type="GO" id="GO:0051258">
    <property type="term" value="P:protein polymerization"/>
    <property type="evidence" value="ECO:0007669"/>
    <property type="project" value="UniProtKB-UniRule"/>
</dbReference>
<dbReference type="SUPFAM" id="SSF55307">
    <property type="entry name" value="Tubulin C-terminal domain-like"/>
    <property type="match status" value="1"/>
</dbReference>
<dbReference type="FunFam" id="3.40.50.1440:FF:000001">
    <property type="entry name" value="Cell division protein FtsZ"/>
    <property type="match status" value="1"/>
</dbReference>
<feature type="domain" description="Tubulin/FtsZ 2-layer sandwich" evidence="9">
    <location>
        <begin position="245"/>
        <end position="366"/>
    </location>
</feature>
<reference evidence="10 11" key="1">
    <citation type="submission" date="2018-12" db="EMBL/GenBank/DDBJ databases">
        <authorList>
            <consortium name="Pathogen Informatics"/>
        </authorList>
    </citation>
    <scope>NUCLEOTIDE SEQUENCE [LARGE SCALE GENOMIC DNA]</scope>
    <source>
        <strain evidence="10 11">NCTC12871</strain>
    </source>
</reference>
<evidence type="ECO:0000259" key="8">
    <source>
        <dbReference type="SMART" id="SM00864"/>
    </source>
</evidence>
<dbReference type="SUPFAM" id="SSF52490">
    <property type="entry name" value="Tubulin nucleotide-binding domain-like"/>
    <property type="match status" value="1"/>
</dbReference>
<dbReference type="EMBL" id="LR134510">
    <property type="protein sequence ID" value="VEJ09601.1"/>
    <property type="molecule type" value="Genomic_DNA"/>
</dbReference>
<feature type="binding site" evidence="4">
    <location>
        <position position="181"/>
    </location>
    <ligand>
        <name>GTP</name>
        <dbReference type="ChEBI" id="CHEBI:37565"/>
    </ligand>
</feature>
<evidence type="ECO:0000259" key="9">
    <source>
        <dbReference type="SMART" id="SM00865"/>
    </source>
</evidence>
<keyword evidence="4" id="KW-0963">Cytoplasm</keyword>
<feature type="binding site" evidence="4">
    <location>
        <begin position="146"/>
        <end position="148"/>
    </location>
    <ligand>
        <name>GTP</name>
        <dbReference type="ChEBI" id="CHEBI:37565"/>
    </ligand>
</feature>
<feature type="region of interest" description="Disordered" evidence="7">
    <location>
        <begin position="372"/>
        <end position="416"/>
    </location>
</feature>
<dbReference type="InterPro" id="IPR018316">
    <property type="entry name" value="Tubulin/FtsZ_2-layer-sand-dom"/>
</dbReference>
<dbReference type="PRINTS" id="PR00423">
    <property type="entry name" value="CELLDVISFTSZ"/>
</dbReference>
<dbReference type="GO" id="GO:0005737">
    <property type="term" value="C:cytoplasm"/>
    <property type="evidence" value="ECO:0007669"/>
    <property type="project" value="UniProtKB-SubCell"/>
</dbReference>
<dbReference type="PANTHER" id="PTHR30314:SF3">
    <property type="entry name" value="MITOCHONDRIAL DIVISION PROTEIN FSZA"/>
    <property type="match status" value="1"/>
</dbReference>
<evidence type="ECO:0000256" key="7">
    <source>
        <dbReference type="SAM" id="MobiDB-lite"/>
    </source>
</evidence>
<dbReference type="OrthoDB" id="9813375at2"/>
<protein>
    <recommendedName>
        <fullName evidence="4 5">Cell division protein FtsZ</fullName>
    </recommendedName>
</protein>
<comment type="function">
    <text evidence="4 6">Essential cell division protein that forms a contractile ring structure (Z ring) at the future cell division site. The regulation of the ring assembly controls the timing and the location of cell division. One of the functions of the FtsZ ring is to recruit other cell division proteins to the septum to produce a new cell wall between the dividing cells. Binds GTP and shows GTPase activity.</text>
</comment>
<evidence type="ECO:0000256" key="3">
    <source>
        <dbReference type="ARBA" id="ARBA00023134"/>
    </source>
</evidence>
<dbReference type="PROSITE" id="PS01134">
    <property type="entry name" value="FTSZ_1"/>
    <property type="match status" value="1"/>
</dbReference>
<evidence type="ECO:0000313" key="10">
    <source>
        <dbReference type="EMBL" id="VEJ09601.1"/>
    </source>
</evidence>
<dbReference type="NCBIfam" id="TIGR00065">
    <property type="entry name" value="ftsZ"/>
    <property type="match status" value="1"/>
</dbReference>
<feature type="compositionally biased region" description="Basic and acidic residues" evidence="7">
    <location>
        <begin position="396"/>
        <end position="413"/>
    </location>
</feature>
<dbReference type="InterPro" id="IPR036525">
    <property type="entry name" value="Tubulin/FtsZ_GTPase_sf"/>
</dbReference>
<name>A0A448TUS5_9PAST</name>
<evidence type="ECO:0000256" key="1">
    <source>
        <dbReference type="ARBA" id="ARBA00009690"/>
    </source>
</evidence>
<proteinExistence type="inferred from homology"/>
<dbReference type="InterPro" id="IPR024757">
    <property type="entry name" value="FtsZ_C"/>
</dbReference>
<evidence type="ECO:0000256" key="2">
    <source>
        <dbReference type="ARBA" id="ARBA00022741"/>
    </source>
</evidence>
<comment type="subcellular location">
    <subcellularLocation>
        <location evidence="4">Cytoplasm</location>
    </subcellularLocation>
    <text evidence="4">Assembles at midcell at the inner surface of the cytoplasmic membrane.</text>
</comment>
<dbReference type="InterPro" id="IPR020805">
    <property type="entry name" value="Cell_div_FtsZ_CS"/>
</dbReference>
<comment type="subunit">
    <text evidence="4">Homodimer. Polymerizes to form a dynamic ring structure in a strictly GTP-dependent manner. Interacts directly with several other division proteins.</text>
</comment>
<keyword evidence="11" id="KW-1185">Reference proteome</keyword>
<dbReference type="Pfam" id="PF00091">
    <property type="entry name" value="Tubulin"/>
    <property type="match status" value="1"/>
</dbReference>